<keyword evidence="3" id="KW-1185">Reference proteome</keyword>
<feature type="region of interest" description="Disordered" evidence="1">
    <location>
        <begin position="13"/>
        <end position="40"/>
    </location>
</feature>
<sequence>MAAPIQPRALLHAANSHLTYRPPQERNHRARLARRPMTTRPRHLRELRSLRRRRFLLRNPPSGAVYTTAPAPASAPLQYHTPPGANRTDSHRPAPPERRKNTAVAPARAS</sequence>
<dbReference type="Proteomes" id="UP000054270">
    <property type="component" value="Unassembled WGS sequence"/>
</dbReference>
<gene>
    <name evidence="2" type="ORF">HYPSUDRAFT_207283</name>
</gene>
<name>A0A0D2LZ12_HYPSF</name>
<reference evidence="3" key="1">
    <citation type="submission" date="2014-04" db="EMBL/GenBank/DDBJ databases">
        <title>Evolutionary Origins and Diversification of the Mycorrhizal Mutualists.</title>
        <authorList>
            <consortium name="DOE Joint Genome Institute"/>
            <consortium name="Mycorrhizal Genomics Consortium"/>
            <person name="Kohler A."/>
            <person name="Kuo A."/>
            <person name="Nagy L.G."/>
            <person name="Floudas D."/>
            <person name="Copeland A."/>
            <person name="Barry K.W."/>
            <person name="Cichocki N."/>
            <person name="Veneault-Fourrey C."/>
            <person name="LaButti K."/>
            <person name="Lindquist E.A."/>
            <person name="Lipzen A."/>
            <person name="Lundell T."/>
            <person name="Morin E."/>
            <person name="Murat C."/>
            <person name="Riley R."/>
            <person name="Ohm R."/>
            <person name="Sun H."/>
            <person name="Tunlid A."/>
            <person name="Henrissat B."/>
            <person name="Grigoriev I.V."/>
            <person name="Hibbett D.S."/>
            <person name="Martin F."/>
        </authorList>
    </citation>
    <scope>NUCLEOTIDE SEQUENCE [LARGE SCALE GENOMIC DNA]</scope>
    <source>
        <strain evidence="3">FD-334 SS-4</strain>
    </source>
</reference>
<protein>
    <submittedName>
        <fullName evidence="2">Uncharacterized protein</fullName>
    </submittedName>
</protein>
<dbReference type="EMBL" id="KN817627">
    <property type="protein sequence ID" value="KJA16128.1"/>
    <property type="molecule type" value="Genomic_DNA"/>
</dbReference>
<feature type="compositionally biased region" description="Basic and acidic residues" evidence="1">
    <location>
        <begin position="88"/>
        <end position="100"/>
    </location>
</feature>
<feature type="region of interest" description="Disordered" evidence="1">
    <location>
        <begin position="60"/>
        <end position="110"/>
    </location>
</feature>
<evidence type="ECO:0000256" key="1">
    <source>
        <dbReference type="SAM" id="MobiDB-lite"/>
    </source>
</evidence>
<organism evidence="2 3">
    <name type="scientific">Hypholoma sublateritium (strain FD-334 SS-4)</name>
    <dbReference type="NCBI Taxonomy" id="945553"/>
    <lineage>
        <taxon>Eukaryota</taxon>
        <taxon>Fungi</taxon>
        <taxon>Dikarya</taxon>
        <taxon>Basidiomycota</taxon>
        <taxon>Agaricomycotina</taxon>
        <taxon>Agaricomycetes</taxon>
        <taxon>Agaricomycetidae</taxon>
        <taxon>Agaricales</taxon>
        <taxon>Agaricineae</taxon>
        <taxon>Strophariaceae</taxon>
        <taxon>Hypholoma</taxon>
    </lineage>
</organism>
<evidence type="ECO:0000313" key="2">
    <source>
        <dbReference type="EMBL" id="KJA16128.1"/>
    </source>
</evidence>
<evidence type="ECO:0000313" key="3">
    <source>
        <dbReference type="Proteomes" id="UP000054270"/>
    </source>
</evidence>
<proteinExistence type="predicted"/>
<dbReference type="AlphaFoldDB" id="A0A0D2LZ12"/>
<accession>A0A0D2LZ12</accession>